<dbReference type="Proteomes" id="UP001314170">
    <property type="component" value="Unassembled WGS sequence"/>
</dbReference>
<comment type="caution">
    <text evidence="1">The sequence shown here is derived from an EMBL/GenBank/DDBJ whole genome shotgun (WGS) entry which is preliminary data.</text>
</comment>
<proteinExistence type="predicted"/>
<accession>A0AAV1QX84</accession>
<sequence length="116" mass="13358">MDLQLIFPSRGLLGFCQFYQRLNKLHVTLYSKRPNGPRFSFSKRPNGFRSVFRTRGPVDVERLLRQEAHGLSRKRPNGLLEDDIHETGSGVRLYLSVLYIYAGTISTNCLDFHTAK</sequence>
<name>A0AAV1QX84_9ROSI</name>
<gene>
    <name evidence="1" type="ORF">DCAF_LOCUS3092</name>
</gene>
<organism evidence="1 2">
    <name type="scientific">Dovyalis caffra</name>
    <dbReference type="NCBI Taxonomy" id="77055"/>
    <lineage>
        <taxon>Eukaryota</taxon>
        <taxon>Viridiplantae</taxon>
        <taxon>Streptophyta</taxon>
        <taxon>Embryophyta</taxon>
        <taxon>Tracheophyta</taxon>
        <taxon>Spermatophyta</taxon>
        <taxon>Magnoliopsida</taxon>
        <taxon>eudicotyledons</taxon>
        <taxon>Gunneridae</taxon>
        <taxon>Pentapetalae</taxon>
        <taxon>rosids</taxon>
        <taxon>fabids</taxon>
        <taxon>Malpighiales</taxon>
        <taxon>Salicaceae</taxon>
        <taxon>Flacourtieae</taxon>
        <taxon>Dovyalis</taxon>
    </lineage>
</organism>
<evidence type="ECO:0000313" key="1">
    <source>
        <dbReference type="EMBL" id="CAK7325415.1"/>
    </source>
</evidence>
<dbReference type="EMBL" id="CAWUPB010000850">
    <property type="protein sequence ID" value="CAK7325415.1"/>
    <property type="molecule type" value="Genomic_DNA"/>
</dbReference>
<reference evidence="1 2" key="1">
    <citation type="submission" date="2024-01" db="EMBL/GenBank/DDBJ databases">
        <authorList>
            <person name="Waweru B."/>
        </authorList>
    </citation>
    <scope>NUCLEOTIDE SEQUENCE [LARGE SCALE GENOMIC DNA]</scope>
</reference>
<protein>
    <submittedName>
        <fullName evidence="1">Uncharacterized protein</fullName>
    </submittedName>
</protein>
<keyword evidence="2" id="KW-1185">Reference proteome</keyword>
<dbReference type="AlphaFoldDB" id="A0AAV1QX84"/>
<evidence type="ECO:0000313" key="2">
    <source>
        <dbReference type="Proteomes" id="UP001314170"/>
    </source>
</evidence>